<feature type="region of interest" description="Disordered" evidence="10">
    <location>
        <begin position="678"/>
        <end position="712"/>
    </location>
</feature>
<dbReference type="InterPro" id="IPR013083">
    <property type="entry name" value="Znf_RING/FYVE/PHD"/>
</dbReference>
<name>A0AAD1XDB7_EUPCR</name>
<proteinExistence type="predicted"/>
<feature type="transmembrane region" description="Helical" evidence="11">
    <location>
        <begin position="1196"/>
        <end position="1226"/>
    </location>
</feature>
<evidence type="ECO:0000256" key="4">
    <source>
        <dbReference type="ARBA" id="ARBA00022723"/>
    </source>
</evidence>
<dbReference type="Gene3D" id="3.30.40.10">
    <property type="entry name" value="Zinc/RING finger domain, C3HC4 (zinc finger)"/>
    <property type="match status" value="1"/>
</dbReference>
<keyword evidence="4" id="KW-0479">Metal-binding</keyword>
<feature type="compositionally biased region" description="Basic and acidic residues" evidence="10">
    <location>
        <begin position="41"/>
        <end position="53"/>
    </location>
</feature>
<dbReference type="PANTHER" id="PTHR11685">
    <property type="entry name" value="RBR FAMILY RING FINGER AND IBR DOMAIN-CONTAINING"/>
    <property type="match status" value="1"/>
</dbReference>
<dbReference type="GO" id="GO:0061630">
    <property type="term" value="F:ubiquitin protein ligase activity"/>
    <property type="evidence" value="ECO:0007669"/>
    <property type="project" value="UniProtKB-EC"/>
</dbReference>
<feature type="compositionally biased region" description="Basic and acidic residues" evidence="10">
    <location>
        <begin position="678"/>
        <end position="701"/>
    </location>
</feature>
<feature type="compositionally biased region" description="Low complexity" evidence="10">
    <location>
        <begin position="302"/>
        <end position="311"/>
    </location>
</feature>
<protein>
    <recommendedName>
        <fullName evidence="2">RBR-type E3 ubiquitin transferase</fullName>
        <ecNumber evidence="2">2.3.2.31</ecNumber>
    </recommendedName>
</protein>
<evidence type="ECO:0000256" key="6">
    <source>
        <dbReference type="ARBA" id="ARBA00022771"/>
    </source>
</evidence>
<dbReference type="InterPro" id="IPR002867">
    <property type="entry name" value="IBR_dom"/>
</dbReference>
<accession>A0AAD1XDB7</accession>
<keyword evidence="8" id="KW-0862">Zinc</keyword>
<dbReference type="SMART" id="SM00647">
    <property type="entry name" value="IBR"/>
    <property type="match status" value="2"/>
</dbReference>
<dbReference type="SMART" id="SM00184">
    <property type="entry name" value="RING"/>
    <property type="match status" value="2"/>
</dbReference>
<dbReference type="InterPro" id="IPR044066">
    <property type="entry name" value="TRIAD_supradom"/>
</dbReference>
<dbReference type="InterPro" id="IPR031127">
    <property type="entry name" value="E3_UB_ligase_RBR"/>
</dbReference>
<feature type="region of interest" description="Disordered" evidence="10">
    <location>
        <begin position="1"/>
        <end position="53"/>
    </location>
</feature>
<dbReference type="CDD" id="cd20335">
    <property type="entry name" value="BRcat_RBR"/>
    <property type="match status" value="1"/>
</dbReference>
<dbReference type="Pfam" id="PF00097">
    <property type="entry name" value="zf-C3HC4"/>
    <property type="match status" value="1"/>
</dbReference>
<evidence type="ECO:0000256" key="9">
    <source>
        <dbReference type="PROSITE-ProRule" id="PRU00175"/>
    </source>
</evidence>
<dbReference type="GO" id="GO:0016567">
    <property type="term" value="P:protein ubiquitination"/>
    <property type="evidence" value="ECO:0007669"/>
    <property type="project" value="InterPro"/>
</dbReference>
<feature type="compositionally biased region" description="Polar residues" evidence="10">
    <location>
        <begin position="553"/>
        <end position="568"/>
    </location>
</feature>
<dbReference type="PROSITE" id="PS51873">
    <property type="entry name" value="TRIAD"/>
    <property type="match status" value="1"/>
</dbReference>
<dbReference type="EC" id="2.3.2.31" evidence="2"/>
<feature type="domain" description="RING-type" evidence="12">
    <location>
        <begin position="936"/>
        <end position="981"/>
    </location>
</feature>
<evidence type="ECO:0000256" key="3">
    <source>
        <dbReference type="ARBA" id="ARBA00022679"/>
    </source>
</evidence>
<sequence length="1275" mass="145970">MDSNTDSDQEFVEDEHRSIRLNPDTLSSDLSSPSKASSKNGKVDTPKENSDKKVIYLKEANSSQFLKVLDEPNPLSFINKKPRGSMKNETVNKQSMMVDRMDSIKSMKQKMYMDPFMRTNQALLKRLDSISTLFNKDGGGPSSKKGAQENNFYCTNFPSRVSQTSNRFGVRDTPMFRAEGISENDVTDFDKRMSSTISGWDNNRGSSIISGNPSQKKISDTLKGVMNIKDQMNKSEVSVISVNEILDFDDYVPFKPENHLEKIDEEKQQILDKDQEERKSTLMKNQPYSFQEARMSEEESYTSRSESMSETSESDNESEYVDHLKVEPNIRLKRASTFNSAQVHQKMLKFQTKLSSQYNRQGTNNSELTMGNYSQKGRILTSIGASKDGNDLDTLIQPGALKSKLKKKMSMSFSKGRLKSKKTFQYRSSSSSKSKIMSIRSYNRKKFVKLIPPAPAKKATNYTLFTSKALRKVGTTTTKDLIIALNQMGFEDEKVEKTIYYGEVKTIEEAMYYLVPDQAKAWEHKFVPEAYCKSQDWCLFCKRQQKKMKKTNSKNGNTSEKSRQNTPDSKSRDIENCSLKSAEQKQVIHMMDKIIVNNRQFVQRKFRNKLSETIQTVSHPGMNAFRIGQRSFKNYGEETPNALLENQEVTEMNIQEEIGDKNSNLGFDISQNDDISESHEFQISKEGAKKSDSNNKNRESSPKSIASEPMNKRLSISIKNEEDHLINNDSKNENIPVKRLTKSKTGIIERESPKHRFPSATSSYRYGDTYLKAGEHEEFCGICNQSFENHSSDFNIELMYLQNKYGEMLNQVTQLDTVSRPFTANSMYSALSRKPSRRQSKLEKVSIPTITVIPEKKTINFRGSPQVQAGSTWNVPSGMKRSFLSSNADSDVSARFEMIRIEHSKARSNCLNYLYSHGIIDNSEVQRRPSQFHQNCPICLEYCKNSFELSGCGHHFCKLCLRGHIEMKIINSLVLDIDCPVPDCKETIEMNVMIQVSTKETIEKYNEYSNNLSFQEDKHFIHCMNCSKLFSYDPQDFLAHCPRCSLEICIECMVPYHVDESCHDFGERRYKEFSKGKSIQLCPHCNQFIEKAKKCNHLTCQRCMAHFCIFCRKDVPEKLKRSKLYMDGYCCNTIKSPLPKSISIQTSKCRIFCLAILFVLLSPIFVMCILPYVSFKNISAPNDEAQEKPQRKRSRICHKLLGILCFLLLICIFPITWVCFIVWVFLVMRKLTSRSQKSGSAIAQKPRYPPHLPPSGGVKLIPSSQNVSKFSRSHS</sequence>
<feature type="region of interest" description="Disordered" evidence="10">
    <location>
        <begin position="1240"/>
        <end position="1275"/>
    </location>
</feature>
<evidence type="ECO:0000256" key="5">
    <source>
        <dbReference type="ARBA" id="ARBA00022737"/>
    </source>
</evidence>
<evidence type="ECO:0000256" key="10">
    <source>
        <dbReference type="SAM" id="MobiDB-lite"/>
    </source>
</evidence>
<evidence type="ECO:0000256" key="11">
    <source>
        <dbReference type="SAM" id="Phobius"/>
    </source>
</evidence>
<feature type="transmembrane region" description="Helical" evidence="11">
    <location>
        <begin position="1154"/>
        <end position="1175"/>
    </location>
</feature>
<feature type="domain" description="RING-type" evidence="13">
    <location>
        <begin position="932"/>
        <end position="1135"/>
    </location>
</feature>
<dbReference type="EMBL" id="CAMPGE010007500">
    <property type="protein sequence ID" value="CAI2366416.1"/>
    <property type="molecule type" value="Genomic_DNA"/>
</dbReference>
<comment type="caution">
    <text evidence="14">The sequence shown here is derived from an EMBL/GenBank/DDBJ whole genome shotgun (WGS) entry which is preliminary data.</text>
</comment>
<evidence type="ECO:0000313" key="15">
    <source>
        <dbReference type="Proteomes" id="UP001295684"/>
    </source>
</evidence>
<evidence type="ECO:0000256" key="8">
    <source>
        <dbReference type="ARBA" id="ARBA00022833"/>
    </source>
</evidence>
<feature type="compositionally biased region" description="Acidic residues" evidence="10">
    <location>
        <begin position="1"/>
        <end position="13"/>
    </location>
</feature>
<gene>
    <name evidence="14" type="ORF">ECRASSUSDP1_LOCUS7689</name>
</gene>
<keyword evidence="15" id="KW-1185">Reference proteome</keyword>
<dbReference type="SUPFAM" id="SSF57850">
    <property type="entry name" value="RING/U-box"/>
    <property type="match status" value="3"/>
</dbReference>
<keyword evidence="5" id="KW-0677">Repeat</keyword>
<dbReference type="CDD" id="cd20336">
    <property type="entry name" value="Rcat_RBR"/>
    <property type="match status" value="1"/>
</dbReference>
<dbReference type="PROSITE" id="PS00518">
    <property type="entry name" value="ZF_RING_1"/>
    <property type="match status" value="1"/>
</dbReference>
<evidence type="ECO:0000256" key="7">
    <source>
        <dbReference type="ARBA" id="ARBA00022786"/>
    </source>
</evidence>
<evidence type="ECO:0000256" key="2">
    <source>
        <dbReference type="ARBA" id="ARBA00012251"/>
    </source>
</evidence>
<feature type="region of interest" description="Disordered" evidence="10">
    <location>
        <begin position="277"/>
        <end position="321"/>
    </location>
</feature>
<dbReference type="PROSITE" id="PS50089">
    <property type="entry name" value="ZF_RING_2"/>
    <property type="match status" value="1"/>
</dbReference>
<keyword evidence="6 9" id="KW-0863">Zinc-finger</keyword>
<dbReference type="AlphaFoldDB" id="A0AAD1XDB7"/>
<feature type="compositionally biased region" description="Polar residues" evidence="10">
    <location>
        <begin position="1262"/>
        <end position="1275"/>
    </location>
</feature>
<keyword evidence="7" id="KW-0833">Ubl conjugation pathway</keyword>
<dbReference type="InterPro" id="IPR018957">
    <property type="entry name" value="Znf_C3HC4_RING-type"/>
</dbReference>
<dbReference type="GO" id="GO:0008270">
    <property type="term" value="F:zinc ion binding"/>
    <property type="evidence" value="ECO:0007669"/>
    <property type="project" value="UniProtKB-KW"/>
</dbReference>
<evidence type="ECO:0000259" key="12">
    <source>
        <dbReference type="PROSITE" id="PS50089"/>
    </source>
</evidence>
<keyword evidence="11" id="KW-0472">Membrane</keyword>
<dbReference type="InterPro" id="IPR001841">
    <property type="entry name" value="Znf_RING"/>
</dbReference>
<feature type="compositionally biased region" description="Low complexity" evidence="10">
    <location>
        <begin position="23"/>
        <end position="39"/>
    </location>
</feature>
<keyword evidence="11" id="KW-1133">Transmembrane helix</keyword>
<evidence type="ECO:0000256" key="1">
    <source>
        <dbReference type="ARBA" id="ARBA00001798"/>
    </source>
</evidence>
<keyword evidence="11" id="KW-0812">Transmembrane</keyword>
<comment type="catalytic activity">
    <reaction evidence="1">
        <text>[E2 ubiquitin-conjugating enzyme]-S-ubiquitinyl-L-cysteine + [acceptor protein]-L-lysine = [E2 ubiquitin-conjugating enzyme]-L-cysteine + [acceptor protein]-N(6)-ubiquitinyl-L-lysine.</text>
        <dbReference type="EC" id="2.3.2.31"/>
    </reaction>
</comment>
<reference evidence="14" key="1">
    <citation type="submission" date="2023-07" db="EMBL/GenBank/DDBJ databases">
        <authorList>
            <consortium name="AG Swart"/>
            <person name="Singh M."/>
            <person name="Singh A."/>
            <person name="Seah K."/>
            <person name="Emmerich C."/>
        </authorList>
    </citation>
    <scope>NUCLEOTIDE SEQUENCE</scope>
    <source>
        <strain evidence="14">DP1</strain>
    </source>
</reference>
<dbReference type="Gene3D" id="1.20.120.1750">
    <property type="match status" value="1"/>
</dbReference>
<dbReference type="Proteomes" id="UP001295684">
    <property type="component" value="Unassembled WGS sequence"/>
</dbReference>
<feature type="region of interest" description="Disordered" evidence="10">
    <location>
        <begin position="549"/>
        <end position="574"/>
    </location>
</feature>
<organism evidence="14 15">
    <name type="scientific">Euplotes crassus</name>
    <dbReference type="NCBI Taxonomy" id="5936"/>
    <lineage>
        <taxon>Eukaryota</taxon>
        <taxon>Sar</taxon>
        <taxon>Alveolata</taxon>
        <taxon>Ciliophora</taxon>
        <taxon>Intramacronucleata</taxon>
        <taxon>Spirotrichea</taxon>
        <taxon>Hypotrichia</taxon>
        <taxon>Euplotida</taxon>
        <taxon>Euplotidae</taxon>
        <taxon>Moneuplotes</taxon>
    </lineage>
</organism>
<dbReference type="Pfam" id="PF01485">
    <property type="entry name" value="IBR"/>
    <property type="match status" value="1"/>
</dbReference>
<evidence type="ECO:0000313" key="14">
    <source>
        <dbReference type="EMBL" id="CAI2366416.1"/>
    </source>
</evidence>
<dbReference type="InterPro" id="IPR017907">
    <property type="entry name" value="Znf_RING_CS"/>
</dbReference>
<keyword evidence="3" id="KW-0808">Transferase</keyword>
<dbReference type="Pfam" id="PF22191">
    <property type="entry name" value="IBR_1"/>
    <property type="match status" value="1"/>
</dbReference>
<evidence type="ECO:0000259" key="13">
    <source>
        <dbReference type="PROSITE" id="PS51873"/>
    </source>
</evidence>